<comment type="similarity">
    <text evidence="1">Belongs to the bacterial solute-binding protein 8 family.</text>
</comment>
<dbReference type="PROSITE" id="PS50983">
    <property type="entry name" value="FE_B12_PBP"/>
    <property type="match status" value="1"/>
</dbReference>
<evidence type="ECO:0000259" key="3">
    <source>
        <dbReference type="PROSITE" id="PS50983"/>
    </source>
</evidence>
<dbReference type="EMBL" id="JACRSY010000018">
    <property type="protein sequence ID" value="MBC8580265.1"/>
    <property type="molecule type" value="Genomic_DNA"/>
</dbReference>
<feature type="domain" description="Fe/B12 periplasmic-binding" evidence="3">
    <location>
        <begin position="55"/>
        <end position="310"/>
    </location>
</feature>
<feature type="signal peptide" evidence="2">
    <location>
        <begin position="1"/>
        <end position="18"/>
    </location>
</feature>
<evidence type="ECO:0000313" key="4">
    <source>
        <dbReference type="EMBL" id="MBC8580265.1"/>
    </source>
</evidence>
<gene>
    <name evidence="4" type="ORF">H8718_12085</name>
</gene>
<feature type="chain" id="PRO_5038733368" evidence="2">
    <location>
        <begin position="19"/>
        <end position="310"/>
    </location>
</feature>
<sequence>MKLRYIAATLCISAVAFTGCSTSSEVQPEIKQEVAKQEETKQEETKQDEAVTDMNIVSATVAATQVLDKLETDLVGVPNTKYTLPTRYDGVTQIGQAMSPDFEIIASLDPDLVVIDSMFKENVEKSMNEFGMEAFYFNTSTYTNFLGSIEELGQVIGKEEEAKALISELEGVEEVVKSKIKGEAPTVAVLFGGGENFMLATDNSYLGDLVDTAGANNITDDLNVESDYIPFSMEQIVASNPDYILRFAHGNLEETKKSFDQAFDKNPAFATLDAVKEGRVIDLDPTIFGVSANIHVVDAIEVLGDILYGE</sequence>
<evidence type="ECO:0000256" key="1">
    <source>
        <dbReference type="ARBA" id="ARBA00008814"/>
    </source>
</evidence>
<comment type="caution">
    <text evidence="4">The sequence shown here is derived from an EMBL/GenBank/DDBJ whole genome shotgun (WGS) entry which is preliminary data.</text>
</comment>
<reference evidence="4" key="1">
    <citation type="submission" date="2020-08" db="EMBL/GenBank/DDBJ databases">
        <title>Genome public.</title>
        <authorList>
            <person name="Liu C."/>
            <person name="Sun Q."/>
        </authorList>
    </citation>
    <scope>NUCLEOTIDE SEQUENCE</scope>
    <source>
        <strain evidence="4">NSJ-12</strain>
    </source>
</reference>
<dbReference type="Pfam" id="PF01497">
    <property type="entry name" value="Peripla_BP_2"/>
    <property type="match status" value="1"/>
</dbReference>
<dbReference type="InterPro" id="IPR050902">
    <property type="entry name" value="ABC_Transporter_SBP"/>
</dbReference>
<dbReference type="Gene3D" id="3.40.50.1980">
    <property type="entry name" value="Nitrogenase molybdenum iron protein domain"/>
    <property type="match status" value="2"/>
</dbReference>
<dbReference type="PROSITE" id="PS51257">
    <property type="entry name" value="PROKAR_LIPOPROTEIN"/>
    <property type="match status" value="1"/>
</dbReference>
<proteinExistence type="inferred from homology"/>
<evidence type="ECO:0000256" key="2">
    <source>
        <dbReference type="SAM" id="SignalP"/>
    </source>
</evidence>
<dbReference type="GO" id="GO:0071281">
    <property type="term" value="P:cellular response to iron ion"/>
    <property type="evidence" value="ECO:0007669"/>
    <property type="project" value="TreeGrafter"/>
</dbReference>
<organism evidence="4 5">
    <name type="scientific">Zhenhengia yiwuensis</name>
    <dbReference type="NCBI Taxonomy" id="2763666"/>
    <lineage>
        <taxon>Bacteria</taxon>
        <taxon>Bacillati</taxon>
        <taxon>Bacillota</taxon>
        <taxon>Clostridia</taxon>
        <taxon>Lachnospirales</taxon>
        <taxon>Lachnospiraceae</taxon>
        <taxon>Zhenhengia</taxon>
    </lineage>
</organism>
<dbReference type="PANTHER" id="PTHR30535:SF36">
    <property type="entry name" value="HIGH-AFFINITY HEME UPTAKE SYSTEM PROTEIN ISDE"/>
    <property type="match status" value="1"/>
</dbReference>
<accession>A0A926I9Y2</accession>
<dbReference type="Proteomes" id="UP000655830">
    <property type="component" value="Unassembled WGS sequence"/>
</dbReference>
<protein>
    <submittedName>
        <fullName evidence="4">ABC transporter substrate-binding protein</fullName>
    </submittedName>
</protein>
<dbReference type="SUPFAM" id="SSF53807">
    <property type="entry name" value="Helical backbone' metal receptor"/>
    <property type="match status" value="1"/>
</dbReference>
<keyword evidence="5" id="KW-1185">Reference proteome</keyword>
<dbReference type="RefSeq" id="WP_177668639.1">
    <property type="nucleotide sequence ID" value="NZ_JACRSY010000018.1"/>
</dbReference>
<name>A0A926I9Y2_9FIRM</name>
<dbReference type="AlphaFoldDB" id="A0A926I9Y2"/>
<evidence type="ECO:0000313" key="5">
    <source>
        <dbReference type="Proteomes" id="UP000655830"/>
    </source>
</evidence>
<dbReference type="PANTHER" id="PTHR30535">
    <property type="entry name" value="VITAMIN B12-BINDING PROTEIN"/>
    <property type="match status" value="1"/>
</dbReference>
<keyword evidence="2" id="KW-0732">Signal</keyword>
<dbReference type="InterPro" id="IPR002491">
    <property type="entry name" value="ABC_transptr_periplasmic_BD"/>
</dbReference>